<feature type="transmembrane region" description="Helical" evidence="10">
    <location>
        <begin position="42"/>
        <end position="62"/>
    </location>
</feature>
<comment type="function">
    <text evidence="9">Required for the biogenesis of c-type cytochromes. Possible subunit of a heme lyase.</text>
</comment>
<dbReference type="Pfam" id="PF01578">
    <property type="entry name" value="Cytochrom_C_asm"/>
    <property type="match status" value="1"/>
</dbReference>
<evidence type="ECO:0000313" key="14">
    <source>
        <dbReference type="EMBL" id="SGY94276.1"/>
    </source>
</evidence>
<dbReference type="GO" id="GO:0017004">
    <property type="term" value="P:cytochrome complex assembly"/>
    <property type="evidence" value="ECO:0007669"/>
    <property type="project" value="UniProtKB-KW"/>
</dbReference>
<evidence type="ECO:0000256" key="4">
    <source>
        <dbReference type="ARBA" id="ARBA00022519"/>
    </source>
</evidence>
<dbReference type="NCBIfam" id="NF007691">
    <property type="entry name" value="PRK10369.1"/>
    <property type="match status" value="1"/>
</dbReference>
<evidence type="ECO:0000256" key="1">
    <source>
        <dbReference type="ARBA" id="ARBA00004429"/>
    </source>
</evidence>
<dbReference type="GeneID" id="61295299"/>
<feature type="transmembrane region" description="Helical" evidence="10">
    <location>
        <begin position="394"/>
        <end position="412"/>
    </location>
</feature>
<reference evidence="14 16" key="2">
    <citation type="submission" date="2016-11" db="EMBL/GenBank/DDBJ databases">
        <authorList>
            <person name="Jaros S."/>
            <person name="Januszkiewicz K."/>
            <person name="Wedrychowicz H."/>
        </authorList>
    </citation>
    <scope>NUCLEOTIDE SEQUENCE [LARGE SCALE GENOMIC DNA]</scope>
    <source>
        <strain evidence="14">NVI 5450</strain>
    </source>
</reference>
<dbReference type="InterPro" id="IPR003568">
    <property type="entry name" value="Cyt_c_biogenesis_CcmF"/>
</dbReference>
<feature type="transmembrane region" description="Helical" evidence="10">
    <location>
        <begin position="210"/>
        <end position="230"/>
    </location>
</feature>
<dbReference type="InterPro" id="IPR032523">
    <property type="entry name" value="CcmF_C"/>
</dbReference>
<dbReference type="RefSeq" id="WP_075471614.1">
    <property type="nucleotide sequence ID" value="NZ_CAWQZC010000112.1"/>
</dbReference>
<feature type="transmembrane region" description="Helical" evidence="10">
    <location>
        <begin position="250"/>
        <end position="266"/>
    </location>
</feature>
<feature type="domain" description="Cytochrome c-type biogenesis protein CcmF C-terminal" evidence="12">
    <location>
        <begin position="316"/>
        <end position="641"/>
    </location>
</feature>
<dbReference type="Proteomes" id="UP000182660">
    <property type="component" value="Unassembled WGS sequence"/>
</dbReference>
<keyword evidence="5 10" id="KW-0812">Transmembrane</keyword>
<evidence type="ECO:0000259" key="11">
    <source>
        <dbReference type="Pfam" id="PF01578"/>
    </source>
</evidence>
<dbReference type="OrthoDB" id="9761451at2"/>
<feature type="transmembrane region" description="Helical" evidence="10">
    <location>
        <begin position="96"/>
        <end position="114"/>
    </location>
</feature>
<dbReference type="AlphaFoldDB" id="A0A1K9YZA6"/>
<dbReference type="GO" id="GO:0015232">
    <property type="term" value="F:heme transmembrane transporter activity"/>
    <property type="evidence" value="ECO:0007669"/>
    <property type="project" value="InterPro"/>
</dbReference>
<dbReference type="InterPro" id="IPR003567">
    <property type="entry name" value="Cyt_c_biogenesis"/>
</dbReference>
<dbReference type="GO" id="GO:0005886">
    <property type="term" value="C:plasma membrane"/>
    <property type="evidence" value="ECO:0007669"/>
    <property type="project" value="UniProtKB-SubCell"/>
</dbReference>
<dbReference type="PANTHER" id="PTHR43653">
    <property type="entry name" value="CYTOCHROME C ASSEMBLY PROTEIN-RELATED"/>
    <property type="match status" value="1"/>
</dbReference>
<keyword evidence="7 10" id="KW-1133">Transmembrane helix</keyword>
<feature type="transmembrane region" description="Helical" evidence="10">
    <location>
        <begin position="494"/>
        <end position="512"/>
    </location>
</feature>
<evidence type="ECO:0000259" key="12">
    <source>
        <dbReference type="Pfam" id="PF16327"/>
    </source>
</evidence>
<dbReference type="EMBL" id="FPLD01000050">
    <property type="protein sequence ID" value="SGY94276.1"/>
    <property type="molecule type" value="Genomic_DNA"/>
</dbReference>
<evidence type="ECO:0000256" key="5">
    <source>
        <dbReference type="ARBA" id="ARBA00022692"/>
    </source>
</evidence>
<evidence type="ECO:0000313" key="15">
    <source>
        <dbReference type="Proteomes" id="UP000182660"/>
    </source>
</evidence>
<evidence type="ECO:0000256" key="3">
    <source>
        <dbReference type="ARBA" id="ARBA00022475"/>
    </source>
</evidence>
<feature type="transmembrane region" description="Helical" evidence="10">
    <location>
        <begin position="353"/>
        <end position="374"/>
    </location>
</feature>
<dbReference type="PANTHER" id="PTHR43653:SF1">
    <property type="entry name" value="CYTOCHROME C-TYPE BIOGENESIS PROTEIN CCMF"/>
    <property type="match status" value="1"/>
</dbReference>
<keyword evidence="6" id="KW-0201">Cytochrome c-type biogenesis</keyword>
<evidence type="ECO:0000256" key="2">
    <source>
        <dbReference type="ARBA" id="ARBA00009186"/>
    </source>
</evidence>
<dbReference type="NCBIfam" id="TIGR00353">
    <property type="entry name" value="nrfE"/>
    <property type="match status" value="1"/>
</dbReference>
<keyword evidence="3" id="KW-1003">Cell membrane</keyword>
<dbReference type="PRINTS" id="PR01411">
    <property type="entry name" value="CCMFBIOGNSIS"/>
</dbReference>
<dbReference type="PRINTS" id="PR01410">
    <property type="entry name" value="CCBIOGENESIS"/>
</dbReference>
<sequence length="654" mass="72218">MIPEIGHFSLIVATALSFLLAIYPLIGAKINHPGMINSAKPLAIMQFLLMSLSFSVLAYSFATDDFSVGYVATNSNSLLPIQYKISAVWGGHEGSLLLWSLTLAIWTAAVAVFSRGIPKVALARVLSVMGMIAIGFNLFILLTSNPFDRTLPYLPLDGNDLNPLLQDIGLIFHPPMLYMGYVGFSVAFSFAIAALMAGRLDSAWARWSRPWTLVAWVFLTSGIALGSWWAYYELGWGGWWFWDPVENSSFMPWLAGTALIHSLAVSEKRGVFKSWTVLLSIAAFSLSLLGTFLVRSGVLVSVHAFASDPARGLFILAFLIAVVGGSLLLYAVKGSEIKSRGKYGLFSRETFLLVNNILLIAALLVVLIGTLLPLVHKELGMGSISIGVPFFNNIFFYIIIPFAIALGVAPLLRWKKQESDLRPLFTQLAVIAVASIVLAIALPAIFADKIKIVAVVGFALAFWVIITSALEVYIRATHRHSFASGMVKLGRSHWAMVLGHIGLAMMLIGISATQNYKIEKDLRMVPGDEVIFADYLFEFDRIAESNGANYEGYEAVFKVSKNGKFETVLRAEKRNYLAQRGMPMTEAAIDWGVTRDLYIALGEQLEDDSWAIRIYYEPFIRFIWWGGLVMSIGGLLAVSDRRYRFVNKRAAKAQ</sequence>
<dbReference type="GO" id="GO:0020037">
    <property type="term" value="F:heme binding"/>
    <property type="evidence" value="ECO:0007669"/>
    <property type="project" value="InterPro"/>
</dbReference>
<gene>
    <name evidence="13" type="ORF">MT2528_1425</name>
    <name evidence="14" type="ORF">NVI5450_1572</name>
</gene>
<evidence type="ECO:0000256" key="9">
    <source>
        <dbReference type="ARBA" id="ARBA00037230"/>
    </source>
</evidence>
<evidence type="ECO:0000256" key="10">
    <source>
        <dbReference type="SAM" id="Phobius"/>
    </source>
</evidence>
<protein>
    <submittedName>
        <fullName evidence="13 14">Cytochrome c-type biogenesis protein CcmF</fullName>
    </submittedName>
</protein>
<dbReference type="Pfam" id="PF16327">
    <property type="entry name" value="CcmF_C"/>
    <property type="match status" value="1"/>
</dbReference>
<feature type="transmembrane region" description="Helical" evidence="10">
    <location>
        <begin position="424"/>
        <end position="446"/>
    </location>
</feature>
<evidence type="ECO:0000256" key="7">
    <source>
        <dbReference type="ARBA" id="ARBA00022989"/>
    </source>
</evidence>
<evidence type="ECO:0000256" key="6">
    <source>
        <dbReference type="ARBA" id="ARBA00022748"/>
    </source>
</evidence>
<feature type="domain" description="Cytochrome c assembly protein" evidence="11">
    <location>
        <begin position="89"/>
        <end position="296"/>
    </location>
</feature>
<comment type="subcellular location">
    <subcellularLocation>
        <location evidence="1">Cell inner membrane</location>
        <topology evidence="1">Multi-pass membrane protein</topology>
    </subcellularLocation>
</comment>
<evidence type="ECO:0000256" key="8">
    <source>
        <dbReference type="ARBA" id="ARBA00023136"/>
    </source>
</evidence>
<feature type="transmembrane region" description="Helical" evidence="10">
    <location>
        <begin position="452"/>
        <end position="474"/>
    </location>
</feature>
<feature type="transmembrane region" description="Helical" evidence="10">
    <location>
        <begin position="312"/>
        <end position="332"/>
    </location>
</feature>
<keyword evidence="15" id="KW-1185">Reference proteome</keyword>
<feature type="transmembrane region" description="Helical" evidence="10">
    <location>
        <begin position="178"/>
        <end position="198"/>
    </location>
</feature>
<dbReference type="EMBL" id="FPLJ01000039">
    <property type="protein sequence ID" value="SGY88042.1"/>
    <property type="molecule type" value="Genomic_DNA"/>
</dbReference>
<name>A0A1K9YZA6_9GAMM</name>
<comment type="similarity">
    <text evidence="2">Belongs to the CcmF/CycK/Ccl1/NrfE/CcsA family.</text>
</comment>
<accession>A0A1K9YZA6</accession>
<proteinExistence type="inferred from homology"/>
<dbReference type="Proteomes" id="UP000183794">
    <property type="component" value="Unassembled WGS sequence"/>
</dbReference>
<reference evidence="13 15" key="1">
    <citation type="submission" date="2016-11" db="EMBL/GenBank/DDBJ databases">
        <authorList>
            <person name="Klemetsen T."/>
        </authorList>
    </citation>
    <scope>NUCLEOTIDE SEQUENCE [LARGE SCALE GENOMIC DNA]</scope>
    <source>
        <strain evidence="13">MT 2528</strain>
    </source>
</reference>
<dbReference type="InterPro" id="IPR002541">
    <property type="entry name" value="Cyt_c_assembly"/>
</dbReference>
<keyword evidence="8 10" id="KW-0472">Membrane</keyword>
<feature type="transmembrane region" description="Helical" evidence="10">
    <location>
        <begin position="278"/>
        <end position="306"/>
    </location>
</feature>
<organism evidence="14 16">
    <name type="scientific">Moritella viscosa</name>
    <dbReference type="NCBI Taxonomy" id="80854"/>
    <lineage>
        <taxon>Bacteria</taxon>
        <taxon>Pseudomonadati</taxon>
        <taxon>Pseudomonadota</taxon>
        <taxon>Gammaproteobacteria</taxon>
        <taxon>Alteromonadales</taxon>
        <taxon>Moritellaceae</taxon>
        <taxon>Moritella</taxon>
    </lineage>
</organism>
<evidence type="ECO:0000313" key="13">
    <source>
        <dbReference type="EMBL" id="SGY88042.1"/>
    </source>
</evidence>
<feature type="transmembrane region" description="Helical" evidence="10">
    <location>
        <begin position="622"/>
        <end position="639"/>
    </location>
</feature>
<evidence type="ECO:0000313" key="16">
    <source>
        <dbReference type="Proteomes" id="UP000183794"/>
    </source>
</evidence>
<feature type="transmembrane region" description="Helical" evidence="10">
    <location>
        <begin position="121"/>
        <end position="142"/>
    </location>
</feature>
<keyword evidence="4" id="KW-0997">Cell inner membrane</keyword>
<feature type="transmembrane region" description="Helical" evidence="10">
    <location>
        <begin position="6"/>
        <end position="30"/>
    </location>
</feature>